<dbReference type="GO" id="GO:0005634">
    <property type="term" value="C:nucleus"/>
    <property type="evidence" value="ECO:0007669"/>
    <property type="project" value="InterPro"/>
</dbReference>
<dbReference type="GO" id="GO:0005737">
    <property type="term" value="C:cytoplasm"/>
    <property type="evidence" value="ECO:0007669"/>
    <property type="project" value="TreeGrafter"/>
</dbReference>
<feature type="compositionally biased region" description="Polar residues" evidence="6">
    <location>
        <begin position="41"/>
        <end position="52"/>
    </location>
</feature>
<dbReference type="PANTHER" id="PTHR12792">
    <property type="entry name" value="EXTRA SPINDLE POLES 1-RELATED"/>
    <property type="match status" value="1"/>
</dbReference>
<dbReference type="InterPro" id="IPR011990">
    <property type="entry name" value="TPR-like_helical_dom_sf"/>
</dbReference>
<feature type="region of interest" description="Disordered" evidence="6">
    <location>
        <begin position="1554"/>
        <end position="1573"/>
    </location>
</feature>
<feature type="domain" description="Peptidase C50" evidence="7">
    <location>
        <begin position="1902"/>
        <end position="2001"/>
    </location>
</feature>
<feature type="coiled-coil region" evidence="5">
    <location>
        <begin position="205"/>
        <end position="232"/>
    </location>
</feature>
<sequence>MASPVTDADAVKSAVSSVQSCNTATIVTLKTLLLPGLEAATSRSAKQTTTAKGQAPRRTKTTNDGNRDELPAKEKAALATHVLNASLKALSEAAKPAVQVTAKKECQDDPVKMVARRALQRSSSAPMTPLQPRSLNRVPTSPIQTSRPRVTSAQNNTAAACLPMVECARLALTALRALQSSGKLNLPELQLEAGMSSLIGRLINLGLHEQAIKELRILKRRLEEAAGFATKNSANSTATESKATAHALAELLDFTIVKSSESIMQLVIGTQIQVLRVMAAMKRPQLVEAALPVLRRAHHSSVINHILSLAKVPKADEGKLARQMETVSQTLLSLTPSVSTKDDTIATDPRLSISPATSYELQALGMEARLLWWRLAGHKGDTDKEIMTPLARCIGALMRRTADKQMAYQLCKTSSECIFQLLRSLSKQSTPASSSSKSPQSSIYQALASLARECGNLDDAIQWSRMLSHGLDADTESAVKMCSVSAQLLAFQLKQDPAQYLQDEALLSRVVSGVQGSLRGETAELDELLATVCTLRRAVTGILLSHTGEVKMSPSARELLESFVLHCPRFCMRWLGQPPTPTSSTRDYLRYDQRRQLLLQSIRNTLDSTFLLIRKLLEEKRLAWDTLENILADSLTLLDLVGSIPSNPLYHVKISNFYYMMYNSYRQQQGRETAALKALRRSIDCVKDRSVQEKDQAQLLVKLERMAELCRSAGRVDAALGVYQEIRSSLVADGVLKTIASTLQTRHPQVAWTVTAKADHLNRALSSIARLEMVHMDWTADFPEPEQAAALEHHLHFVLLGGENKSHELTMDDPTVDSLLRIYIPTRFPVRRLRTLLRLLSATVGNPELMADIRSVAADAVQLDEAALGEDAPLAPFLTHMRNLFSSLTGLADGYPDPQSLPQALSVWRSIVNGNATREGLEGCIDGMEDLLLHLESIADLLRLKGPPQILDTVVRLSADISRIVEGPRPEYFLHTHKLLAEHLTDAGLSGQAAKTYEAVEAFIDNRSDASAHVAVELQLALADHFLLTGNSKEAIDRLSKASACLTAGQSQPKISRFRKRMVFAQAAYLQGLIALQQGQFHHALMSCRESVRVLFQEWVRTGSQLPTDAERTTPSQESKMDVSMSTLAKDNNTSVQPTGGPEFWVLFRQLFRTILHLSSIYAQLGLFQETVYYAEMAETMARNAQSDLYATQAATWAASVHAKAGDIEKAAELINQARSTLRADSRSCSSLSLICQMGSVYRDLHDYEAEQEMIDMAESILSALRPEPVASELQEVKTLEKKMAKLDVKEKTTVKGRTTRRTVQATTMTTTARKTTRTAAAIKAKASVRPPPIAVATVEDPYLSTFRTAIFIHKAVSLLGKKDWARAAALLEDNDLLSTMPSRYVCDNKKVVTAACLIGSSLEAMARDSVFSVVHDSTLSFPTVAGAGSERSTMERLSMTQHTSPPTRKGRPTAATRRDAAKEAAQQSFVTSLLEAQKTLLEAHAEVALTGDGGLLHRVSAMLQTVTLVLSTVTTKGKTISQVAHGASSADLARNLTWRRERKAILQEKHTLKADGNGWPSGTSSSPDDARRTSLGFSTDLSKFQRDYVDIIPKTWTTLSISLSENKHDLCITRLQAGHSPFVIRLPLERASSRDADTEVFNFQQGRAELLDIIRLANQTCHDARDMTVKVNKAAWWADREDLDKRLKELLDNIERDWLGGFRGIFSQHTRRADLLARFQKSFQNILDKHLPSRRQVRGRKGKTATTTTTASSGKITLDPRILELFVGLGDPTAEEEEEEDCDFDDALTDLLYFVVDILQFHGERNAYDEIDFDAMVVDTLDALHAYHSTAKTETSSSTNTHTILVLDKALHTFPWESLPCMRGQAVSRVPSLACLRRLILEQQPASSSVSDAPAGHHVPSTAGTYVLNPSRDLKSTQATFSKPLSTHLPTWTPILAREPTESEFVTALTLPSSVLLYFGHGSGAQYIRGKAIRRLDPGVKAVSLLWGCSSAKLEDCGEFECHGTVWNYLMAGCPAVTGTLWDVTDRDIDRFAGRTLEGWGLLPGGTVKVEDGRRGKGVVRARKDEKRNGKDGQLSLVEAVAAAREGACRFRYLTAASVVVYGIPVYVDRKE</sequence>
<dbReference type="Gene3D" id="1.25.40.10">
    <property type="entry name" value="Tetratricopeptide repeat domain"/>
    <property type="match status" value="1"/>
</dbReference>
<evidence type="ECO:0000313" key="9">
    <source>
        <dbReference type="Proteomes" id="UP000275385"/>
    </source>
</evidence>
<evidence type="ECO:0000256" key="3">
    <source>
        <dbReference type="ARBA" id="ARBA00022801"/>
    </source>
</evidence>
<feature type="region of interest" description="Disordered" evidence="6">
    <location>
        <begin position="118"/>
        <end position="154"/>
    </location>
</feature>
<comment type="caution">
    <text evidence="8">The sequence shown here is derived from an EMBL/GenBank/DDBJ whole genome shotgun (WGS) entry which is preliminary data.</text>
</comment>
<keyword evidence="3" id="KW-0378">Hydrolase</keyword>
<keyword evidence="5" id="KW-0175">Coiled coil</keyword>
<dbReference type="SUPFAM" id="SSF48452">
    <property type="entry name" value="TPR-like"/>
    <property type="match status" value="1"/>
</dbReference>
<evidence type="ECO:0000256" key="4">
    <source>
        <dbReference type="ARBA" id="ARBA00022829"/>
    </source>
</evidence>
<dbReference type="GO" id="GO:0051307">
    <property type="term" value="P:meiotic chromosome separation"/>
    <property type="evidence" value="ECO:0007669"/>
    <property type="project" value="TreeGrafter"/>
</dbReference>
<evidence type="ECO:0000256" key="6">
    <source>
        <dbReference type="SAM" id="MobiDB-lite"/>
    </source>
</evidence>
<dbReference type="GO" id="GO:0004197">
    <property type="term" value="F:cysteine-type endopeptidase activity"/>
    <property type="evidence" value="ECO:0007669"/>
    <property type="project" value="InterPro"/>
</dbReference>
<evidence type="ECO:0000256" key="1">
    <source>
        <dbReference type="ARBA" id="ARBA00000451"/>
    </source>
</evidence>
<dbReference type="EMBL" id="QVQW01000079">
    <property type="protein sequence ID" value="RKU41250.1"/>
    <property type="molecule type" value="Genomic_DNA"/>
</dbReference>
<comment type="catalytic activity">
    <reaction evidence="1">
        <text>All bonds known to be hydrolyzed by this endopeptidase have arginine in P1 and an acidic residue in P4. P6 is often occupied by an acidic residue or by a hydroxy-amino-acid residue, the phosphorylation of which enhances cleavage.</text>
        <dbReference type="EC" id="3.4.22.49"/>
    </reaction>
</comment>
<protein>
    <recommendedName>
        <fullName evidence="2">separase</fullName>
        <ecNumber evidence="2">3.4.22.49</ecNumber>
    </recommendedName>
</protein>
<dbReference type="PROSITE" id="PS51700">
    <property type="entry name" value="SEPARIN"/>
    <property type="match status" value="1"/>
</dbReference>
<dbReference type="STRING" id="177199.A0A420Y0G3"/>
<dbReference type="GO" id="GO:0006508">
    <property type="term" value="P:proteolysis"/>
    <property type="evidence" value="ECO:0007669"/>
    <property type="project" value="InterPro"/>
</dbReference>
<keyword evidence="4" id="KW-0159">Chromosome partition</keyword>
<dbReference type="GO" id="GO:0044732">
    <property type="term" value="C:mitotic spindle pole body"/>
    <property type="evidence" value="ECO:0007669"/>
    <property type="project" value="TreeGrafter"/>
</dbReference>
<gene>
    <name evidence="8" type="ORF">DL546_003298</name>
</gene>
<dbReference type="OrthoDB" id="10255632at2759"/>
<evidence type="ECO:0000256" key="2">
    <source>
        <dbReference type="ARBA" id="ARBA00012489"/>
    </source>
</evidence>
<feature type="compositionally biased region" description="Polar residues" evidence="6">
    <location>
        <begin position="120"/>
        <end position="154"/>
    </location>
</feature>
<name>A0A420Y0G3_9PEZI</name>
<feature type="region of interest" description="Disordered" evidence="6">
    <location>
        <begin position="1426"/>
        <end position="1463"/>
    </location>
</feature>
<evidence type="ECO:0000313" key="8">
    <source>
        <dbReference type="EMBL" id="RKU41250.1"/>
    </source>
</evidence>
<dbReference type="Proteomes" id="UP000275385">
    <property type="component" value="Unassembled WGS sequence"/>
</dbReference>
<dbReference type="InterPro" id="IPR030397">
    <property type="entry name" value="SEPARIN_core_dom"/>
</dbReference>
<reference evidence="8 9" key="1">
    <citation type="submission" date="2018-08" db="EMBL/GenBank/DDBJ databases">
        <title>Draft genome of the lignicolous fungus Coniochaeta pulveracea.</title>
        <authorList>
            <person name="Borstlap C.J."/>
            <person name="De Witt R.N."/>
            <person name="Botha A."/>
            <person name="Volschenk H."/>
        </authorList>
    </citation>
    <scope>NUCLEOTIDE SEQUENCE [LARGE SCALE GENOMIC DNA]</scope>
    <source>
        <strain evidence="8 9">CAB683</strain>
    </source>
</reference>
<feature type="region of interest" description="Disordered" evidence="6">
    <location>
        <begin position="41"/>
        <end position="72"/>
    </location>
</feature>
<evidence type="ECO:0000256" key="5">
    <source>
        <dbReference type="SAM" id="Coils"/>
    </source>
</evidence>
<keyword evidence="9" id="KW-1185">Reference proteome</keyword>
<dbReference type="EC" id="3.4.22.49" evidence="2"/>
<proteinExistence type="predicted"/>
<dbReference type="PANTHER" id="PTHR12792:SF0">
    <property type="entry name" value="SEPARIN"/>
    <property type="match status" value="1"/>
</dbReference>
<evidence type="ECO:0000259" key="7">
    <source>
        <dbReference type="PROSITE" id="PS51700"/>
    </source>
</evidence>
<dbReference type="InterPro" id="IPR005314">
    <property type="entry name" value="Peptidase_C50"/>
</dbReference>
<dbReference type="GO" id="GO:0072686">
    <property type="term" value="C:mitotic spindle"/>
    <property type="evidence" value="ECO:0007669"/>
    <property type="project" value="TreeGrafter"/>
</dbReference>
<accession>A0A420Y0G3</accession>
<organism evidence="8 9">
    <name type="scientific">Coniochaeta pulveracea</name>
    <dbReference type="NCBI Taxonomy" id="177199"/>
    <lineage>
        <taxon>Eukaryota</taxon>
        <taxon>Fungi</taxon>
        <taxon>Dikarya</taxon>
        <taxon>Ascomycota</taxon>
        <taxon>Pezizomycotina</taxon>
        <taxon>Sordariomycetes</taxon>
        <taxon>Sordariomycetidae</taxon>
        <taxon>Coniochaetales</taxon>
        <taxon>Coniochaetaceae</taxon>
        <taxon>Coniochaeta</taxon>
    </lineage>
</organism>
<dbReference type="Pfam" id="PF03568">
    <property type="entry name" value="Separin_C"/>
    <property type="match status" value="1"/>
</dbReference>